<dbReference type="AlphaFoldDB" id="A0A6M0RS72"/>
<evidence type="ECO:0000256" key="2">
    <source>
        <dbReference type="ARBA" id="ARBA00023239"/>
    </source>
</evidence>
<reference evidence="4 5" key="1">
    <citation type="journal article" date="2020" name="Microb. Ecol.">
        <title>Ecogenomics of the Marine Benthic Filamentous Cyanobacterium Adonisia.</title>
        <authorList>
            <person name="Walter J.M."/>
            <person name="Coutinho F.H."/>
            <person name="Leomil L."/>
            <person name="Hargreaves P.I."/>
            <person name="Campeao M.E."/>
            <person name="Vieira V.V."/>
            <person name="Silva B.S."/>
            <person name="Fistarol G.O."/>
            <person name="Salomon P.S."/>
            <person name="Sawabe T."/>
            <person name="Mino S."/>
            <person name="Hosokawa M."/>
            <person name="Miyashita H."/>
            <person name="Maruyama F."/>
            <person name="van Verk M.C."/>
            <person name="Dutilh B.E."/>
            <person name="Thompson C.C."/>
            <person name="Thompson F.L."/>
        </authorList>
    </citation>
    <scope>NUCLEOTIDE SEQUENCE [LARGE SCALE GENOMIC DNA]</scope>
    <source>
        <strain evidence="4 5">CCMR0081</strain>
    </source>
</reference>
<dbReference type="CDD" id="cd16338">
    <property type="entry name" value="CpcT"/>
    <property type="match status" value="1"/>
</dbReference>
<comment type="caution">
    <text evidence="4">The sequence shown here is derived from an EMBL/GenBank/DDBJ whole genome shotgun (WGS) entry which is preliminary data.</text>
</comment>
<accession>A0A6M0RS72</accession>
<dbReference type="EC" id="4.-.-.-" evidence="3"/>
<dbReference type="Pfam" id="PF06206">
    <property type="entry name" value="CpeT"/>
    <property type="match status" value="1"/>
</dbReference>
<dbReference type="PANTHER" id="PTHR35137:SF1">
    <property type="entry name" value="CHROMOPHORE LYASE CRL, CHLOROPLASTIC"/>
    <property type="match status" value="1"/>
</dbReference>
<dbReference type="InterPro" id="IPR010404">
    <property type="entry name" value="CpcT/CpeT"/>
</dbReference>
<dbReference type="RefSeq" id="WP_163670413.1">
    <property type="nucleotide sequence ID" value="NZ_QXHD01000004.1"/>
</dbReference>
<evidence type="ECO:0000313" key="4">
    <source>
        <dbReference type="EMBL" id="NEZ59084.1"/>
    </source>
</evidence>
<protein>
    <recommendedName>
        <fullName evidence="3">Chromophore lyase CpcT/CpeT</fullName>
        <ecNumber evidence="3">4.-.-.-</ecNumber>
    </recommendedName>
</protein>
<keyword evidence="2 3" id="KW-0456">Lyase</keyword>
<proteinExistence type="inferred from homology"/>
<keyword evidence="5" id="KW-1185">Reference proteome</keyword>
<sequence length="209" mass="24036">MVLTGNADVSSSTESYSQDFITLVRWMSGDFSNQQQAFDEPTKFAHIRIFFRPLPYDFFSGVGLYSEQTYDYDLWTPYRQGVHRLVDKGDHVYIENYGLKDRLLYAGGGHNLEILKTVTPECIERREGCSMVFRREGDTFIGSVEPGKACIIPKEGKITYLTSHVELTESTWMSIDQGMDIETDEYVWGSTEGILKFRKRASFNNELPF</sequence>
<dbReference type="InterPro" id="IPR038672">
    <property type="entry name" value="CpcT/CpeT_sf"/>
</dbReference>
<dbReference type="Gene3D" id="2.40.128.590">
    <property type="entry name" value="CpcT/CpeT domain"/>
    <property type="match status" value="1"/>
</dbReference>
<gene>
    <name evidence="3" type="primary">cpcT</name>
    <name evidence="4" type="ORF">DXZ20_26265</name>
</gene>
<evidence type="ECO:0000313" key="5">
    <source>
        <dbReference type="Proteomes" id="UP000481033"/>
    </source>
</evidence>
<comment type="similarity">
    <text evidence="1 3">Belongs to the CpcT/CpeT biliprotein lyase family.</text>
</comment>
<dbReference type="HAMAP" id="MF_01460">
    <property type="entry name" value="Chrphore_lyase_CpxT"/>
    <property type="match status" value="1"/>
</dbReference>
<organism evidence="4 5">
    <name type="scientific">Adonisia turfae CCMR0081</name>
    <dbReference type="NCBI Taxonomy" id="2292702"/>
    <lineage>
        <taxon>Bacteria</taxon>
        <taxon>Bacillati</taxon>
        <taxon>Cyanobacteriota</taxon>
        <taxon>Adonisia</taxon>
        <taxon>Adonisia turfae</taxon>
    </lineage>
</organism>
<comment type="function">
    <text evidence="3">Covalently attaches a chromophore to Cys residue(s) of phycobiliproteins.</text>
</comment>
<dbReference type="PANTHER" id="PTHR35137">
    <property type="entry name" value="CHROMOPHORE LYASE CRL, CHLOROPLASTIC"/>
    <property type="match status" value="1"/>
</dbReference>
<dbReference type="GO" id="GO:0017006">
    <property type="term" value="P:protein-tetrapyrrole linkage"/>
    <property type="evidence" value="ECO:0007669"/>
    <property type="project" value="UniProtKB-UniRule"/>
</dbReference>
<dbReference type="Proteomes" id="UP000481033">
    <property type="component" value="Unassembled WGS sequence"/>
</dbReference>
<evidence type="ECO:0000256" key="3">
    <source>
        <dbReference type="HAMAP-Rule" id="MF_01460"/>
    </source>
</evidence>
<name>A0A6M0RS72_9CYAN</name>
<dbReference type="EMBL" id="QXHD01000004">
    <property type="protein sequence ID" value="NEZ59084.1"/>
    <property type="molecule type" value="Genomic_DNA"/>
</dbReference>
<evidence type="ECO:0000256" key="1">
    <source>
        <dbReference type="ARBA" id="ARBA00008206"/>
    </source>
</evidence>
<dbReference type="GO" id="GO:0016829">
    <property type="term" value="F:lyase activity"/>
    <property type="evidence" value="ECO:0007669"/>
    <property type="project" value="UniProtKB-KW"/>
</dbReference>